<comment type="caution">
    <text evidence="1">The sequence shown here is derived from an EMBL/GenBank/DDBJ whole genome shotgun (WGS) entry which is preliminary data.</text>
</comment>
<organism evidence="1 2">
    <name type="scientific">Erythrobacter insulae</name>
    <dbReference type="NCBI Taxonomy" id="2584124"/>
    <lineage>
        <taxon>Bacteria</taxon>
        <taxon>Pseudomonadati</taxon>
        <taxon>Pseudomonadota</taxon>
        <taxon>Alphaproteobacteria</taxon>
        <taxon>Sphingomonadales</taxon>
        <taxon>Erythrobacteraceae</taxon>
        <taxon>Erythrobacter/Porphyrobacter group</taxon>
        <taxon>Erythrobacter</taxon>
    </lineage>
</organism>
<dbReference type="RefSeq" id="WP_142788581.1">
    <property type="nucleotide sequence ID" value="NZ_VHJK01000001.1"/>
</dbReference>
<protein>
    <submittedName>
        <fullName evidence="1">Uncharacterized protein</fullName>
    </submittedName>
</protein>
<dbReference type="Proteomes" id="UP000316343">
    <property type="component" value="Unassembled WGS sequence"/>
</dbReference>
<name>A0A547PDU2_9SPHN</name>
<keyword evidence="2" id="KW-1185">Reference proteome</keyword>
<sequence length="176" mass="18452">MTKLGEAEPTGTTNIEASLSINGEILRYVRPSDTDAGIVNGSAFERKPKDVDGVSVTRANYYSVDDDTDIECVRTVIGSNLNLAKTGLFARLPCDGVREIGTIVEAVLDVLAAPTQGTDFDPLCDLGKKPDPGFANDAHAIISGLPFAGSDEGTLASELAGDLLCRTITKTYGISA</sequence>
<dbReference type="EMBL" id="VHJK01000001">
    <property type="protein sequence ID" value="TRD12308.1"/>
    <property type="molecule type" value="Genomic_DNA"/>
</dbReference>
<evidence type="ECO:0000313" key="1">
    <source>
        <dbReference type="EMBL" id="TRD12308.1"/>
    </source>
</evidence>
<gene>
    <name evidence="1" type="ORF">FGU71_10830</name>
</gene>
<dbReference type="AlphaFoldDB" id="A0A547PDU2"/>
<proteinExistence type="predicted"/>
<evidence type="ECO:0000313" key="2">
    <source>
        <dbReference type="Proteomes" id="UP000316343"/>
    </source>
</evidence>
<reference evidence="1 2" key="1">
    <citation type="submission" date="2019-06" db="EMBL/GenBank/DDBJ databases">
        <title>Erythrobacter insulae sp. nov., isolated from a tidal flat.</title>
        <authorList>
            <person name="Yoon J.-H."/>
        </authorList>
    </citation>
    <scope>NUCLEOTIDE SEQUENCE [LARGE SCALE GENOMIC DNA]</scope>
    <source>
        <strain evidence="1 2">JBTF-M21</strain>
    </source>
</reference>
<accession>A0A547PDU2</accession>